<keyword evidence="4" id="KW-1185">Reference proteome</keyword>
<comment type="caution">
    <text evidence="3">The sequence shown here is derived from an EMBL/GenBank/DDBJ whole genome shotgun (WGS) entry which is preliminary data.</text>
</comment>
<feature type="domain" description="G" evidence="2">
    <location>
        <begin position="71"/>
        <end position="148"/>
    </location>
</feature>
<name>A0A409VVB2_9AGAR</name>
<dbReference type="InterPro" id="IPR027417">
    <property type="entry name" value="P-loop_NTPase"/>
</dbReference>
<dbReference type="CDD" id="cd00882">
    <property type="entry name" value="Ras_like_GTPase"/>
    <property type="match status" value="1"/>
</dbReference>
<dbReference type="InterPro" id="IPR006073">
    <property type="entry name" value="GTP-bd"/>
</dbReference>
<dbReference type="Proteomes" id="UP000284842">
    <property type="component" value="Unassembled WGS sequence"/>
</dbReference>
<evidence type="ECO:0000313" key="3">
    <source>
        <dbReference type="EMBL" id="PPQ70191.1"/>
    </source>
</evidence>
<evidence type="ECO:0000259" key="2">
    <source>
        <dbReference type="Pfam" id="PF01926"/>
    </source>
</evidence>
<organism evidence="3 4">
    <name type="scientific">Panaeolus cyanescens</name>
    <dbReference type="NCBI Taxonomy" id="181874"/>
    <lineage>
        <taxon>Eukaryota</taxon>
        <taxon>Fungi</taxon>
        <taxon>Dikarya</taxon>
        <taxon>Basidiomycota</taxon>
        <taxon>Agaricomycotina</taxon>
        <taxon>Agaricomycetes</taxon>
        <taxon>Agaricomycetidae</taxon>
        <taxon>Agaricales</taxon>
        <taxon>Agaricineae</taxon>
        <taxon>Galeropsidaceae</taxon>
        <taxon>Panaeolus</taxon>
    </lineage>
</organism>
<feature type="coiled-coil region" evidence="1">
    <location>
        <begin position="321"/>
        <end position="348"/>
    </location>
</feature>
<reference evidence="3 4" key="1">
    <citation type="journal article" date="2018" name="Evol. Lett.">
        <title>Horizontal gene cluster transfer increased hallucinogenic mushroom diversity.</title>
        <authorList>
            <person name="Reynolds H.T."/>
            <person name="Vijayakumar V."/>
            <person name="Gluck-Thaler E."/>
            <person name="Korotkin H.B."/>
            <person name="Matheny P.B."/>
            <person name="Slot J.C."/>
        </authorList>
    </citation>
    <scope>NUCLEOTIDE SEQUENCE [LARGE SCALE GENOMIC DNA]</scope>
    <source>
        <strain evidence="3 4">2629</strain>
    </source>
</reference>
<sequence length="460" mass="52434">MFTKFLSTWLFHCPRTTYLLITRVYLSIQLIPVEAREMELEYFSTLKIRGDVSIVREDVFEHPGEPKSIIVLIMGPTGAGKSSFIESIAGHTFGISKDQLEGYTQTVTSYKLVNAVYEHKHRSHQGAMPIYLIDTPGFCDNKMSEMEIIEKVRMWMGKYGYVKRLFFAPNAFIHHIIYLQPITDTRLSGHKKRLIEMFKLLIGGPEAGWHVTIATTMWDTIATWNEKGRARAESNFKQLSTEDYVTQGTLLTRFTNTRSSSITILGKGLSLFTSDVRFYEALRPTYPPESATLSCSTSALTSKRRRTPKPLIKTEIARHLHTDLLDRIEALKQQKQNLIYELHEIKVKDYETEAKVIGVHRDGDGCASIEHTDIKCQCPTTHIDEADSTQEVVKILEEQVQNTDILLTRLTSQLERFCTAKDSENNVAGHGSLKDRDIQVNEGFLGVLSLKLKSWFTFNV</sequence>
<dbReference type="SUPFAM" id="SSF52540">
    <property type="entry name" value="P-loop containing nucleoside triphosphate hydrolases"/>
    <property type="match status" value="1"/>
</dbReference>
<keyword evidence="1" id="KW-0175">Coiled coil</keyword>
<evidence type="ECO:0000313" key="4">
    <source>
        <dbReference type="Proteomes" id="UP000284842"/>
    </source>
</evidence>
<dbReference type="InParanoid" id="A0A409VVB2"/>
<dbReference type="OrthoDB" id="25620at2759"/>
<accession>A0A409VVB2</accession>
<dbReference type="EMBL" id="NHTK01005962">
    <property type="protein sequence ID" value="PPQ70191.1"/>
    <property type="molecule type" value="Genomic_DNA"/>
</dbReference>
<dbReference type="Gene3D" id="3.40.50.300">
    <property type="entry name" value="P-loop containing nucleotide triphosphate hydrolases"/>
    <property type="match status" value="1"/>
</dbReference>
<dbReference type="AlphaFoldDB" id="A0A409VVB2"/>
<dbReference type="Pfam" id="PF01926">
    <property type="entry name" value="MMR_HSR1"/>
    <property type="match status" value="1"/>
</dbReference>
<dbReference type="GO" id="GO:0005525">
    <property type="term" value="F:GTP binding"/>
    <property type="evidence" value="ECO:0007669"/>
    <property type="project" value="InterPro"/>
</dbReference>
<evidence type="ECO:0000256" key="1">
    <source>
        <dbReference type="SAM" id="Coils"/>
    </source>
</evidence>
<protein>
    <recommendedName>
        <fullName evidence="2">G domain-containing protein</fullName>
    </recommendedName>
</protein>
<gene>
    <name evidence="3" type="ORF">CVT24_003907</name>
</gene>
<proteinExistence type="predicted"/>